<gene>
    <name evidence="7" type="ORF">Tci_041398</name>
</gene>
<dbReference type="Pfam" id="PF02721">
    <property type="entry name" value="DUF223"/>
    <property type="match status" value="1"/>
</dbReference>
<dbReference type="Pfam" id="PF14214">
    <property type="entry name" value="Helitron_like_N"/>
    <property type="match status" value="1"/>
</dbReference>
<feature type="domain" description="DNA helicase Pif1-like DEAD-box helicase" evidence="5">
    <location>
        <begin position="906"/>
        <end position="948"/>
    </location>
</feature>
<dbReference type="GO" id="GO:0016787">
    <property type="term" value="F:hydrolase activity"/>
    <property type="evidence" value="ECO:0007669"/>
    <property type="project" value="UniProtKB-KW"/>
</dbReference>
<feature type="region of interest" description="Disordered" evidence="3">
    <location>
        <begin position="1266"/>
        <end position="1328"/>
    </location>
</feature>
<reference evidence="7" key="1">
    <citation type="journal article" date="2019" name="Sci. Rep.">
        <title>Draft genome of Tanacetum cinerariifolium, the natural source of mosquito coil.</title>
        <authorList>
            <person name="Yamashiro T."/>
            <person name="Shiraishi A."/>
            <person name="Satake H."/>
            <person name="Nakayama K."/>
        </authorList>
    </citation>
    <scope>NUCLEOTIDE SEQUENCE</scope>
</reference>
<comment type="similarity">
    <text evidence="1">Belongs to the helicase family.</text>
</comment>
<keyword evidence="1" id="KW-0233">DNA recombination</keyword>
<dbReference type="GO" id="GO:0006281">
    <property type="term" value="P:DNA repair"/>
    <property type="evidence" value="ECO:0007669"/>
    <property type="project" value="UniProtKB-KW"/>
</dbReference>
<evidence type="ECO:0000313" key="7">
    <source>
        <dbReference type="EMBL" id="GEU69420.1"/>
    </source>
</evidence>
<protein>
    <recommendedName>
        <fullName evidence="1">ATP-dependent DNA helicase</fullName>
        <ecNumber evidence="1">5.6.2.3</ecNumber>
    </recommendedName>
</protein>
<keyword evidence="1" id="KW-0234">DNA repair</keyword>
<feature type="domain" description="Replication protein A 70 kDa DNA-binding subunit B/D first OB fold" evidence="4">
    <location>
        <begin position="1071"/>
        <end position="1170"/>
    </location>
</feature>
<feature type="coiled-coil region" evidence="2">
    <location>
        <begin position="400"/>
        <end position="427"/>
    </location>
</feature>
<dbReference type="InterPro" id="IPR010285">
    <property type="entry name" value="DNA_helicase_pif1-like_DEAD"/>
</dbReference>
<comment type="cofactor">
    <cofactor evidence="1">
        <name>Mg(2+)</name>
        <dbReference type="ChEBI" id="CHEBI:18420"/>
    </cofactor>
</comment>
<keyword evidence="1" id="KW-0067">ATP-binding</keyword>
<keyword evidence="1" id="KW-0378">Hydrolase</keyword>
<dbReference type="InterPro" id="IPR012340">
    <property type="entry name" value="NA-bd_OB-fold"/>
</dbReference>
<evidence type="ECO:0000259" key="5">
    <source>
        <dbReference type="Pfam" id="PF05970"/>
    </source>
</evidence>
<dbReference type="EC" id="5.6.2.3" evidence="1"/>
<feature type="compositionally biased region" description="Polar residues" evidence="3">
    <location>
        <begin position="1266"/>
        <end position="1285"/>
    </location>
</feature>
<dbReference type="PANTHER" id="PTHR10492">
    <property type="match status" value="1"/>
</dbReference>
<comment type="caution">
    <text evidence="7">The sequence shown here is derived from an EMBL/GenBank/DDBJ whole genome shotgun (WGS) entry which is preliminary data.</text>
</comment>
<accession>A0A6L2M710</accession>
<evidence type="ECO:0000259" key="4">
    <source>
        <dbReference type="Pfam" id="PF02721"/>
    </source>
</evidence>
<feature type="region of interest" description="Disordered" evidence="3">
    <location>
        <begin position="430"/>
        <end position="450"/>
    </location>
</feature>
<comment type="catalytic activity">
    <reaction evidence="1">
        <text>ATP + H2O = ADP + phosphate + H(+)</text>
        <dbReference type="Rhea" id="RHEA:13065"/>
        <dbReference type="ChEBI" id="CHEBI:15377"/>
        <dbReference type="ChEBI" id="CHEBI:15378"/>
        <dbReference type="ChEBI" id="CHEBI:30616"/>
        <dbReference type="ChEBI" id="CHEBI:43474"/>
        <dbReference type="ChEBI" id="CHEBI:456216"/>
        <dbReference type="EC" id="5.6.2.3"/>
    </reaction>
</comment>
<name>A0A6L2M710_TANCI</name>
<dbReference type="SUPFAM" id="SSF50249">
    <property type="entry name" value="Nucleic acid-binding proteins"/>
    <property type="match status" value="1"/>
</dbReference>
<feature type="domain" description="Helitron helicase-like" evidence="6">
    <location>
        <begin position="673"/>
        <end position="756"/>
    </location>
</feature>
<dbReference type="GO" id="GO:0005524">
    <property type="term" value="F:ATP binding"/>
    <property type="evidence" value="ECO:0007669"/>
    <property type="project" value="UniProtKB-KW"/>
</dbReference>
<dbReference type="GO" id="GO:0043139">
    <property type="term" value="F:5'-3' DNA helicase activity"/>
    <property type="evidence" value="ECO:0007669"/>
    <property type="project" value="UniProtKB-EC"/>
</dbReference>
<sequence length="1328" mass="149241">MHQGINAAGSSITAVGSRLMLLGKVDIVAEVIEEFTLKFRFRIDSKSLNKVSVIVVLDLSKVANPLYLLRDKDIFKSKDPQVKVILNGDSSPPTRIVDGVVQIIAPTTTEQRLAKKNKLNARGTLLMALPDKHQLKFNIHKDVKSLMEAIEKRFGDLDEQSLDDLFNNLKIYEAKVKGSSLSSQNTQNIDFMSSNNTDSTNESVNTVPSVSAASSKATVSTLPNVDSLSDAVIYSFFASQSNSPQLDNEDLKQIDPDDLEEMDLKWQMAMLTMRARRFLKRTGRNLDANVYGYDWSFQADEEPTNYALMAYASSGSSSSSGSDNEVAPCSKSCLKAYATLQTHYDNLTIEFRKSQFDILSYKTGLESVEARLVVYQQNETVFEEDIKLLKLDVMLRDNALLKLRKKFEKAKKERDELKLTLDKFQTSSKNLKLHSHESDSSMPKSPENDRYKTCEGYHVVPLPYTGTFMPLKPDLVFNDALNASVLSQAAYLIRFSKKVNASINPLVASNREEGREGDEQNDGLREMTLLSHAFQKKPCATFPLAMSNTNKPVINNTCLQQTGDPIDKAVGINVGLSVGNTIAKGTPLPKDLSIECDKRVTGDLQTECDKGGTTTLQITRENVDIIDPYSLKTCDILDLITFRKKQDDIRSEYLSVRAICRLITLMRLQFAEYMGARLFFITFTCNTKWHEIKEFMKPFPQLTVDDRADIVDRVFEKKVRDYIAFVRDSKTFGTVVGVLYTIEFQKRGLPHCHSLLWINGESKVQQDVDVDKYVCAELLDPVIDPHTYAIISELMIHGLCGFANPTAACMKDGGTCNHNLPKPYCNKTYIDKKGFVHYRRRDTEIQGTDRVIANVTRPLSNDPSTSKTPVIQIDEIKNYVEARYIGPHEACWRILDFPIHYRNPSVQTLAKLMFVYGHGRTGNTFLWKAVTSALRSEEKIVLTVTASGDQDETDTENTFAVHIPPELCIPDSDAALAGLIEYIYDEKTLQIPTPKDLQKKAIHVYLSFDEAVSHGNDEGETELLYLAEYLSSLNFVGFSPHMLDLKVEANDPNIIPTDKRKLSLVEANSVSIADINPALLNQTIEVRFYRKWVEKNVATQVTSNFCVILLDKQGNAIQANMDLKDTDYFSELLQLNDAYRILHFQCTPTKAWDRTLPNDITLTFGRYTSIVLISNANFLEHYFNFVAYNEVDQCATKSGAQLTETFDMDEYNKMEKLVIIAIDPPGQPKNMEQAKPGYPNFTLDAVLQPLTKPLLALPTAETIKSPATQILEETSIGNNPTTANEEPSESGKPDVQSQSQIPEEKAKKTRRGLFQDTDTQGKKPRQDA</sequence>
<organism evidence="7">
    <name type="scientific">Tanacetum cinerariifolium</name>
    <name type="common">Dalmatian daisy</name>
    <name type="synonym">Chrysanthemum cinerariifolium</name>
    <dbReference type="NCBI Taxonomy" id="118510"/>
    <lineage>
        <taxon>Eukaryota</taxon>
        <taxon>Viridiplantae</taxon>
        <taxon>Streptophyta</taxon>
        <taxon>Embryophyta</taxon>
        <taxon>Tracheophyta</taxon>
        <taxon>Spermatophyta</taxon>
        <taxon>Magnoliopsida</taxon>
        <taxon>eudicotyledons</taxon>
        <taxon>Gunneridae</taxon>
        <taxon>Pentapetalae</taxon>
        <taxon>asterids</taxon>
        <taxon>campanulids</taxon>
        <taxon>Asterales</taxon>
        <taxon>Asteraceae</taxon>
        <taxon>Asteroideae</taxon>
        <taxon>Anthemideae</taxon>
        <taxon>Anthemidinae</taxon>
        <taxon>Tanacetum</taxon>
    </lineage>
</organism>
<dbReference type="InterPro" id="IPR003871">
    <property type="entry name" value="RFA1B/D_OB_1st"/>
</dbReference>
<keyword evidence="1 7" id="KW-0347">Helicase</keyword>
<dbReference type="GO" id="GO:0006310">
    <property type="term" value="P:DNA recombination"/>
    <property type="evidence" value="ECO:0007669"/>
    <property type="project" value="UniProtKB-KW"/>
</dbReference>
<keyword evidence="1" id="KW-0227">DNA damage</keyword>
<keyword evidence="2" id="KW-0175">Coiled coil</keyword>
<keyword evidence="1" id="KW-0547">Nucleotide-binding</keyword>
<evidence type="ECO:0000256" key="3">
    <source>
        <dbReference type="SAM" id="MobiDB-lite"/>
    </source>
</evidence>
<dbReference type="GO" id="GO:0000723">
    <property type="term" value="P:telomere maintenance"/>
    <property type="evidence" value="ECO:0007669"/>
    <property type="project" value="InterPro"/>
</dbReference>
<dbReference type="InterPro" id="IPR025476">
    <property type="entry name" value="Helitron_helicase-like"/>
</dbReference>
<dbReference type="Pfam" id="PF05970">
    <property type="entry name" value="PIF1"/>
    <property type="match status" value="1"/>
</dbReference>
<evidence type="ECO:0000256" key="1">
    <source>
        <dbReference type="RuleBase" id="RU363044"/>
    </source>
</evidence>
<evidence type="ECO:0000259" key="6">
    <source>
        <dbReference type="Pfam" id="PF14214"/>
    </source>
</evidence>
<proteinExistence type="inferred from homology"/>
<dbReference type="EMBL" id="BKCJ010005930">
    <property type="protein sequence ID" value="GEU69420.1"/>
    <property type="molecule type" value="Genomic_DNA"/>
</dbReference>
<feature type="compositionally biased region" description="Basic and acidic residues" evidence="3">
    <location>
        <begin position="1319"/>
        <end position="1328"/>
    </location>
</feature>
<dbReference type="Gene3D" id="2.40.50.140">
    <property type="entry name" value="Nucleic acid-binding proteins"/>
    <property type="match status" value="1"/>
</dbReference>
<evidence type="ECO:0000256" key="2">
    <source>
        <dbReference type="SAM" id="Coils"/>
    </source>
</evidence>
<dbReference type="PANTHER" id="PTHR10492:SF96">
    <property type="entry name" value="ATP-DEPENDENT DNA HELICASE"/>
    <property type="match status" value="1"/>
</dbReference>